<dbReference type="EMBL" id="FNDE01000053">
    <property type="protein sequence ID" value="SDH75996.1"/>
    <property type="molecule type" value="Genomic_DNA"/>
</dbReference>
<sequence>MINLLYTELLKLKRSKMFLISVLGAAVAPFMVVVASYIYMKTEDSHQIITFPELFSETNLYTVLLIGVPLYGVVSAYLFNREYLEDTLKNLLTIPVSRISLIMSKLIILFMWIMFLTFVAWGLTLFLGVLGQFQGLSPLLIVKSLGNFMTGGLLLFILSTPIVLVAVVMKNYVPTIIFTIVITLINVMSGNSEHRGLFPWAAAGDIANDTLQPTYPAEVSYIAIFATSIIGLIATIVYFKKVDIH</sequence>
<feature type="transmembrane region" description="Helical" evidence="1">
    <location>
        <begin position="172"/>
        <end position="189"/>
    </location>
</feature>
<evidence type="ECO:0000313" key="5">
    <source>
        <dbReference type="Proteomes" id="UP000826616"/>
    </source>
</evidence>
<evidence type="ECO:0000313" key="4">
    <source>
        <dbReference type="Proteomes" id="UP000198956"/>
    </source>
</evidence>
<accession>A0A1G8F1G8</accession>
<keyword evidence="1" id="KW-0812">Transmembrane</keyword>
<proteinExistence type="predicted"/>
<organism evidence="3 4">
    <name type="scientific">Aneurinibacillus thermoaerophilus</name>
    <dbReference type="NCBI Taxonomy" id="143495"/>
    <lineage>
        <taxon>Bacteria</taxon>
        <taxon>Bacillati</taxon>
        <taxon>Bacillota</taxon>
        <taxon>Bacilli</taxon>
        <taxon>Bacillales</taxon>
        <taxon>Paenibacillaceae</taxon>
        <taxon>Aneurinibacillus group</taxon>
        <taxon>Aneurinibacillus</taxon>
    </lineage>
</organism>
<evidence type="ECO:0000313" key="2">
    <source>
        <dbReference type="EMBL" id="QYY43039.1"/>
    </source>
</evidence>
<dbReference type="Proteomes" id="UP000198956">
    <property type="component" value="Unassembled WGS sequence"/>
</dbReference>
<name>A0A1G8F1G8_ANETH</name>
<dbReference type="RefSeq" id="WP_091261404.1">
    <property type="nucleotide sequence ID" value="NZ_CP080764.1"/>
</dbReference>
<reference evidence="3 4" key="1">
    <citation type="submission" date="2016-10" db="EMBL/GenBank/DDBJ databases">
        <authorList>
            <person name="de Groot N.N."/>
        </authorList>
    </citation>
    <scope>NUCLEOTIDE SEQUENCE [LARGE SCALE GENOMIC DNA]</scope>
    <source>
        <strain evidence="3 4">L 420-91</strain>
    </source>
</reference>
<dbReference type="EMBL" id="CP080764">
    <property type="protein sequence ID" value="QYY43039.1"/>
    <property type="molecule type" value="Genomic_DNA"/>
</dbReference>
<feature type="transmembrane region" description="Helical" evidence="1">
    <location>
        <begin position="18"/>
        <end position="40"/>
    </location>
</feature>
<dbReference type="PANTHER" id="PTHR37305:SF1">
    <property type="entry name" value="MEMBRANE PROTEIN"/>
    <property type="match status" value="1"/>
</dbReference>
<dbReference type="OrthoDB" id="4336274at2"/>
<evidence type="ECO:0000256" key="1">
    <source>
        <dbReference type="SAM" id="Phobius"/>
    </source>
</evidence>
<dbReference type="AlphaFoldDB" id="A0A1G8F1G8"/>
<dbReference type="Pfam" id="PF12730">
    <property type="entry name" value="ABC2_membrane_4"/>
    <property type="match status" value="1"/>
</dbReference>
<feature type="transmembrane region" description="Helical" evidence="1">
    <location>
        <begin position="145"/>
        <end position="165"/>
    </location>
</feature>
<reference evidence="2 5" key="2">
    <citation type="submission" date="2021-08" db="EMBL/GenBank/DDBJ databases">
        <title>Complete genome sequence of the strain Aneurinibacillus thermoaerophilus CCM 8960.</title>
        <authorList>
            <person name="Musilova J."/>
            <person name="Kourilova X."/>
            <person name="Pernicova I."/>
            <person name="Bezdicek M."/>
            <person name="Lengerova M."/>
            <person name="Obruca S."/>
            <person name="Sedlar K."/>
        </authorList>
    </citation>
    <scope>NUCLEOTIDE SEQUENCE [LARGE SCALE GENOMIC DNA]</scope>
    <source>
        <strain evidence="2 5">CCM 8960</strain>
    </source>
</reference>
<feature type="transmembrane region" description="Helical" evidence="1">
    <location>
        <begin position="60"/>
        <end position="79"/>
    </location>
</feature>
<dbReference type="Proteomes" id="UP000826616">
    <property type="component" value="Chromosome"/>
</dbReference>
<feature type="transmembrane region" description="Helical" evidence="1">
    <location>
        <begin position="106"/>
        <end position="133"/>
    </location>
</feature>
<dbReference type="GeneID" id="97140035"/>
<feature type="transmembrane region" description="Helical" evidence="1">
    <location>
        <begin position="219"/>
        <end position="239"/>
    </location>
</feature>
<protein>
    <submittedName>
        <fullName evidence="2">ABC transporter permease</fullName>
    </submittedName>
    <submittedName>
        <fullName evidence="3">Bacitracin transport system permease protein</fullName>
    </submittedName>
</protein>
<gene>
    <name evidence="2" type="ORF">K3F53_01505</name>
    <name evidence="3" type="ORF">SAMN04489735_105316</name>
</gene>
<evidence type="ECO:0000313" key="3">
    <source>
        <dbReference type="EMBL" id="SDH75996.1"/>
    </source>
</evidence>
<keyword evidence="1" id="KW-1133">Transmembrane helix</keyword>
<dbReference type="PANTHER" id="PTHR37305">
    <property type="entry name" value="INTEGRAL MEMBRANE PROTEIN-RELATED"/>
    <property type="match status" value="1"/>
</dbReference>
<keyword evidence="5" id="KW-1185">Reference proteome</keyword>
<keyword evidence="1" id="KW-0472">Membrane</keyword>